<proteinExistence type="predicted"/>
<dbReference type="AlphaFoldDB" id="A0A2G5BHS0"/>
<keyword evidence="3" id="KW-1185">Reference proteome</keyword>
<protein>
    <submittedName>
        <fullName evidence="2">Uncharacterized protein</fullName>
    </submittedName>
</protein>
<accession>A0A2G5BHS0</accession>
<feature type="region of interest" description="Disordered" evidence="1">
    <location>
        <begin position="43"/>
        <end position="92"/>
    </location>
</feature>
<reference evidence="2 3" key="1">
    <citation type="journal article" date="2015" name="Genome Biol. Evol.">
        <title>Phylogenomic analyses indicate that early fungi evolved digesting cell walls of algal ancestors of land plants.</title>
        <authorList>
            <person name="Chang Y."/>
            <person name="Wang S."/>
            <person name="Sekimoto S."/>
            <person name="Aerts A.L."/>
            <person name="Choi C."/>
            <person name="Clum A."/>
            <person name="LaButti K.M."/>
            <person name="Lindquist E.A."/>
            <person name="Yee Ngan C."/>
            <person name="Ohm R.A."/>
            <person name="Salamov A.A."/>
            <person name="Grigoriev I.V."/>
            <person name="Spatafora J.W."/>
            <person name="Berbee M.L."/>
        </authorList>
    </citation>
    <scope>NUCLEOTIDE SEQUENCE [LARGE SCALE GENOMIC DNA]</scope>
    <source>
        <strain evidence="2 3">NRRL 1564</strain>
    </source>
</reference>
<sequence>MNYKYPDERSYYGGAQETPYSFMTESHLVSGVGYPSQVVHPLGVDPMQTLPTELSQQPQHQYQQSKGKCTNKSKITKRPHARGPTRPKTPWSTQENRNLFRVMAEYIYIDKDGLKPLAIYLNPSELDHVEQCELSLNMTDSDIVQSLCEQEIEANPNRSSHLLFGVLRHFQSVSGNHSVRVVNEKAKNVRSRIINWFMTMFTDGTLPTKRPVRYVTAILNSLVSSPFCPARETTSTIGMGLYAAVDSKHDVCLWLQAMFWLYPRKMYEFVFQCAVQIVRARIKNAPYEHHNEEEMHVLTAEYPDVYVLIDQLRHLINHLNSDGMLKGTKEPERYRGINSNISSGFDPSYDSDGTEKKRKRRPAPKEIKRKTTSNSVKVPTNDGEEISLALFDMLKNQEKLRIAGMRVKMIAAVGGIVRNGSSCTSMDIKYHLYRLWTCVARLAEVSQMLVPTQHVPSSEVSTWPRFAEFVVVQDYYSPFDIAGIEPRIRGSKTRMNCNESHHNLDELVEQWVASTEGESRVEIPIWLAIARRMDGKYVLSLIISSLHTVIPSKIVGSTPMSMSVLGFRKFSDSELTPLVNTAIPRGGNVNLDGTDMCNHGGLEPWPWNQSQISTLATKHGQPNQIKVDVSGSSVPLIISSVYSNNPNFIDPWTEPRIMASAIFLCQKTYAESGIVGATPSFEEILEIELKNENSLDLKSKAVYGYEANDTINSGANSTINASANVDLSWQPHNNIPRNPLNDSSISGLHSNIPLIASSDLAASIYKPERAPDHTSIGVYPSNPAGYNVNMPVALPPILGTESELLMDGTQQFSMDIINGYNESGWNPNNFNPNEGYPYPFDGSAAPSEYGPP</sequence>
<evidence type="ECO:0000256" key="1">
    <source>
        <dbReference type="SAM" id="MobiDB-lite"/>
    </source>
</evidence>
<feature type="compositionally biased region" description="Basic residues" evidence="1">
    <location>
        <begin position="69"/>
        <end position="85"/>
    </location>
</feature>
<dbReference type="EMBL" id="KZ303489">
    <property type="protein sequence ID" value="PIA18531.1"/>
    <property type="molecule type" value="Genomic_DNA"/>
</dbReference>
<name>A0A2G5BHS0_COERN</name>
<dbReference type="Proteomes" id="UP000242474">
    <property type="component" value="Unassembled WGS sequence"/>
</dbReference>
<feature type="region of interest" description="Disordered" evidence="1">
    <location>
        <begin position="336"/>
        <end position="379"/>
    </location>
</feature>
<evidence type="ECO:0000313" key="3">
    <source>
        <dbReference type="Proteomes" id="UP000242474"/>
    </source>
</evidence>
<evidence type="ECO:0000313" key="2">
    <source>
        <dbReference type="EMBL" id="PIA18531.1"/>
    </source>
</evidence>
<gene>
    <name evidence="2" type="ORF">COEREDRAFT_6245</name>
</gene>
<organism evidence="2 3">
    <name type="scientific">Coemansia reversa (strain ATCC 12441 / NRRL 1564)</name>
    <dbReference type="NCBI Taxonomy" id="763665"/>
    <lineage>
        <taxon>Eukaryota</taxon>
        <taxon>Fungi</taxon>
        <taxon>Fungi incertae sedis</taxon>
        <taxon>Zoopagomycota</taxon>
        <taxon>Kickxellomycotina</taxon>
        <taxon>Kickxellomycetes</taxon>
        <taxon>Kickxellales</taxon>
        <taxon>Kickxellaceae</taxon>
        <taxon>Coemansia</taxon>
    </lineage>
</organism>
<dbReference type="OrthoDB" id="5524751at2759"/>
<feature type="compositionally biased region" description="Basic residues" evidence="1">
    <location>
        <begin position="356"/>
        <end position="371"/>
    </location>
</feature>